<dbReference type="RefSeq" id="WP_061790445.1">
    <property type="nucleotide sequence ID" value="NZ_CP024996.1"/>
</dbReference>
<evidence type="ECO:0000256" key="3">
    <source>
        <dbReference type="ARBA" id="ARBA00022692"/>
    </source>
</evidence>
<feature type="transmembrane region" description="Helical" evidence="6">
    <location>
        <begin position="102"/>
        <end position="120"/>
    </location>
</feature>
<evidence type="ECO:0000256" key="4">
    <source>
        <dbReference type="ARBA" id="ARBA00022989"/>
    </source>
</evidence>
<evidence type="ECO:0000256" key="6">
    <source>
        <dbReference type="SAM" id="Phobius"/>
    </source>
</evidence>
<dbReference type="AlphaFoldDB" id="A0AAD0U4B5"/>
<feature type="transmembrane region" description="Helical" evidence="6">
    <location>
        <begin position="71"/>
        <end position="90"/>
    </location>
</feature>
<organism evidence="8 9">
    <name type="scientific">Herbaspirillum rubrisubalbicans</name>
    <dbReference type="NCBI Taxonomy" id="80842"/>
    <lineage>
        <taxon>Bacteria</taxon>
        <taxon>Pseudomonadati</taxon>
        <taxon>Pseudomonadota</taxon>
        <taxon>Betaproteobacteria</taxon>
        <taxon>Burkholderiales</taxon>
        <taxon>Oxalobacteraceae</taxon>
        <taxon>Herbaspirillum</taxon>
    </lineage>
</organism>
<protein>
    <submittedName>
        <fullName evidence="8">GtrA family protein</fullName>
    </submittedName>
</protein>
<accession>A0AAD0U4B5</accession>
<evidence type="ECO:0000256" key="5">
    <source>
        <dbReference type="ARBA" id="ARBA00023136"/>
    </source>
</evidence>
<gene>
    <name evidence="8" type="ORF">RC54_02400</name>
</gene>
<comment type="similarity">
    <text evidence="2">Belongs to the GtrA family.</text>
</comment>
<sequence>MRFGESSLIKYLAAGGLNTGLTYLLYLLLLHVVPYIWAYSLTFVAGIMLGYLLNTFWVFKARPGLHSLLRYPLLYVVNYLFGIGLLWLLVERLKIAETFGPLLVLILSVPVMYILTKIIFSREKKQ</sequence>
<dbReference type="PANTHER" id="PTHR38459:SF1">
    <property type="entry name" value="PROPHAGE BACTOPRENOL-LINKED GLUCOSE TRANSLOCASE HOMOLOG"/>
    <property type="match status" value="1"/>
</dbReference>
<dbReference type="GO" id="GO:0000271">
    <property type="term" value="P:polysaccharide biosynthetic process"/>
    <property type="evidence" value="ECO:0007669"/>
    <property type="project" value="InterPro"/>
</dbReference>
<keyword evidence="5 6" id="KW-0472">Membrane</keyword>
<evidence type="ECO:0000313" key="8">
    <source>
        <dbReference type="EMBL" id="AYR22740.1"/>
    </source>
</evidence>
<feature type="domain" description="GtrA/DPMS transmembrane" evidence="7">
    <location>
        <begin position="10"/>
        <end position="119"/>
    </location>
</feature>
<dbReference type="Proteomes" id="UP000269199">
    <property type="component" value="Chromosome"/>
</dbReference>
<keyword evidence="3 6" id="KW-0812">Transmembrane</keyword>
<feature type="transmembrane region" description="Helical" evidence="6">
    <location>
        <begin position="12"/>
        <end position="30"/>
    </location>
</feature>
<dbReference type="PANTHER" id="PTHR38459">
    <property type="entry name" value="PROPHAGE BACTOPRENOL-LINKED GLUCOSE TRANSLOCASE HOMOLOG"/>
    <property type="match status" value="1"/>
</dbReference>
<evidence type="ECO:0000256" key="1">
    <source>
        <dbReference type="ARBA" id="ARBA00004141"/>
    </source>
</evidence>
<reference evidence="8 9" key="1">
    <citation type="submission" date="2017-11" db="EMBL/GenBank/DDBJ databases">
        <title>Complete genome sequence of Herbaspirillum rubrisubalbicans DSM 11543.</title>
        <authorList>
            <person name="Chen M."/>
            <person name="An Q."/>
        </authorList>
    </citation>
    <scope>NUCLEOTIDE SEQUENCE [LARGE SCALE GENOMIC DNA]</scope>
    <source>
        <strain evidence="8 9">DSM 11543</strain>
    </source>
</reference>
<dbReference type="InterPro" id="IPR051401">
    <property type="entry name" value="GtrA_CellWall_Glycosyl"/>
</dbReference>
<evidence type="ECO:0000256" key="2">
    <source>
        <dbReference type="ARBA" id="ARBA00009399"/>
    </source>
</evidence>
<evidence type="ECO:0000313" key="9">
    <source>
        <dbReference type="Proteomes" id="UP000269199"/>
    </source>
</evidence>
<dbReference type="EMBL" id="CP024996">
    <property type="protein sequence ID" value="AYR22740.1"/>
    <property type="molecule type" value="Genomic_DNA"/>
</dbReference>
<comment type="subcellular location">
    <subcellularLocation>
        <location evidence="1">Membrane</location>
        <topology evidence="1">Multi-pass membrane protein</topology>
    </subcellularLocation>
</comment>
<feature type="transmembrane region" description="Helical" evidence="6">
    <location>
        <begin position="36"/>
        <end position="59"/>
    </location>
</feature>
<proteinExistence type="inferred from homology"/>
<name>A0AAD0U4B5_9BURK</name>
<dbReference type="Pfam" id="PF04138">
    <property type="entry name" value="GtrA_DPMS_TM"/>
    <property type="match status" value="1"/>
</dbReference>
<evidence type="ECO:0000259" key="7">
    <source>
        <dbReference type="Pfam" id="PF04138"/>
    </source>
</evidence>
<dbReference type="InterPro" id="IPR007267">
    <property type="entry name" value="GtrA_DPMS_TM"/>
</dbReference>
<keyword evidence="4 6" id="KW-1133">Transmembrane helix</keyword>
<dbReference type="GO" id="GO:0005886">
    <property type="term" value="C:plasma membrane"/>
    <property type="evidence" value="ECO:0007669"/>
    <property type="project" value="TreeGrafter"/>
</dbReference>